<reference evidence="17" key="2">
    <citation type="journal article" date="2020" name="Int. J. Syst. Evol. Microbiol.">
        <title>Genomic insights into a novel species Rhodoferax aquaticus sp. nov., isolated from freshwater.</title>
        <authorList>
            <person name="Li T."/>
            <person name="Zhuo Y."/>
            <person name="Jin C.Z."/>
            <person name="Wu X."/>
            <person name="Ko S.R."/>
            <person name="Jin F.J."/>
            <person name="Ahn C.Y."/>
            <person name="Oh H.M."/>
            <person name="Lee H.G."/>
            <person name="Jin L."/>
        </authorList>
    </citation>
    <scope>NUCLEOTIDE SEQUENCE [LARGE SCALE GENOMIC DNA]</scope>
    <source>
        <strain evidence="17">Gr-4</strain>
    </source>
</reference>
<organism evidence="16 17">
    <name type="scientific">Rhodoferax aquaticus</name>
    <dbReference type="NCBI Taxonomy" id="2527691"/>
    <lineage>
        <taxon>Bacteria</taxon>
        <taxon>Pseudomonadati</taxon>
        <taxon>Pseudomonadota</taxon>
        <taxon>Betaproteobacteria</taxon>
        <taxon>Burkholderiales</taxon>
        <taxon>Comamonadaceae</taxon>
        <taxon>Rhodoferax</taxon>
    </lineage>
</organism>
<dbReference type="SUPFAM" id="SSF158472">
    <property type="entry name" value="HAMP domain-like"/>
    <property type="match status" value="1"/>
</dbReference>
<evidence type="ECO:0000256" key="13">
    <source>
        <dbReference type="SAM" id="Phobius"/>
    </source>
</evidence>
<evidence type="ECO:0000259" key="15">
    <source>
        <dbReference type="PROSITE" id="PS50885"/>
    </source>
</evidence>
<feature type="coiled-coil region" evidence="11">
    <location>
        <begin position="764"/>
        <end position="795"/>
    </location>
</feature>
<dbReference type="Pfam" id="PF18947">
    <property type="entry name" value="HAMP_2"/>
    <property type="match status" value="1"/>
</dbReference>
<dbReference type="FunFam" id="1.10.287.950:FF:000001">
    <property type="entry name" value="Methyl-accepting chemotaxis sensory transducer"/>
    <property type="match status" value="1"/>
</dbReference>
<evidence type="ECO:0000256" key="1">
    <source>
        <dbReference type="ARBA" id="ARBA00004651"/>
    </source>
</evidence>
<dbReference type="Gene3D" id="3.30.450.20">
    <property type="entry name" value="PAS domain"/>
    <property type="match status" value="1"/>
</dbReference>
<dbReference type="Pfam" id="PF00015">
    <property type="entry name" value="MCPsignal"/>
    <property type="match status" value="1"/>
</dbReference>
<dbReference type="CDD" id="cd06225">
    <property type="entry name" value="HAMP"/>
    <property type="match status" value="1"/>
</dbReference>
<keyword evidence="4" id="KW-0145">Chemotaxis</keyword>
<keyword evidence="8 10" id="KW-0807">Transducer</keyword>
<dbReference type="KEGG" id="rhg:EXZ61_06060"/>
<evidence type="ECO:0000256" key="8">
    <source>
        <dbReference type="ARBA" id="ARBA00023224"/>
    </source>
</evidence>
<evidence type="ECO:0000256" key="2">
    <source>
        <dbReference type="ARBA" id="ARBA00022475"/>
    </source>
</evidence>
<keyword evidence="3" id="KW-0488">Methylation</keyword>
<feature type="compositionally biased region" description="Low complexity" evidence="12">
    <location>
        <begin position="593"/>
        <end position="606"/>
    </location>
</feature>
<dbReference type="Pfam" id="PF02203">
    <property type="entry name" value="TarH"/>
    <property type="match status" value="1"/>
</dbReference>
<protein>
    <submittedName>
        <fullName evidence="16">Methyl-accepting chemotaxis protein</fullName>
    </submittedName>
</protein>
<keyword evidence="17" id="KW-1185">Reference proteome</keyword>
<feature type="compositionally biased region" description="Polar residues" evidence="12">
    <location>
        <begin position="612"/>
        <end position="621"/>
    </location>
</feature>
<keyword evidence="6 13" id="KW-1133">Transmembrane helix</keyword>
<feature type="domain" description="HAMP" evidence="15">
    <location>
        <begin position="212"/>
        <end position="264"/>
    </location>
</feature>
<evidence type="ECO:0000256" key="9">
    <source>
        <dbReference type="ARBA" id="ARBA00029447"/>
    </source>
</evidence>
<reference evidence="17" key="1">
    <citation type="submission" date="2019-02" db="EMBL/GenBank/DDBJ databases">
        <title>Complete genome sequence of Rhodoferax sp. Gr-4.</title>
        <authorList>
            <person name="Jin L."/>
        </authorList>
    </citation>
    <scope>NUCLEOTIDE SEQUENCE [LARGE SCALE GENOMIC DNA]</scope>
    <source>
        <strain evidence="17">Gr-4</strain>
    </source>
</reference>
<dbReference type="GO" id="GO:0006935">
    <property type="term" value="P:chemotaxis"/>
    <property type="evidence" value="ECO:0007669"/>
    <property type="project" value="UniProtKB-KW"/>
</dbReference>
<comment type="subcellular location">
    <subcellularLocation>
        <location evidence="1">Cell membrane</location>
        <topology evidence="1">Multi-pass membrane protein</topology>
    </subcellularLocation>
</comment>
<keyword evidence="5 13" id="KW-0812">Transmembrane</keyword>
<dbReference type="Gene3D" id="1.10.287.950">
    <property type="entry name" value="Methyl-accepting chemotaxis protein"/>
    <property type="match status" value="1"/>
</dbReference>
<dbReference type="GO" id="GO:0007165">
    <property type="term" value="P:signal transduction"/>
    <property type="evidence" value="ECO:0007669"/>
    <property type="project" value="UniProtKB-KW"/>
</dbReference>
<proteinExistence type="inferred from homology"/>
<dbReference type="PROSITE" id="PS50885">
    <property type="entry name" value="HAMP"/>
    <property type="match status" value="2"/>
</dbReference>
<evidence type="ECO:0000256" key="12">
    <source>
        <dbReference type="SAM" id="MobiDB-lite"/>
    </source>
</evidence>
<sequence>MNLNDLKIGTKLSILLGVLVTALVLLGVFGISTLGQANEALRKTHQEHLVPTEQLGTIEALMEENQLLLLRGISNPSPDNVEKSLKQVGSNIQRITETWKAYKAIPHSEEANKLADEYFAKRTAFVDQGLKPVIQALQDKSPARAALASENMGTLWDQVAPVLRALKVINIKESQANFDASFAKAQTARNMTIAAVLAATLFCIGFGLYLIRSITRPLARALDVANAVAVGDLTRDIAASGADEAGQLMQALQRMQTTLRAFEAAQIETGRNHSQGMVDYRMPLDGLAGSYQSMGESINALASGHIATKAKIVAVVSDYAAGKLDTPMDRLPGQEARISEAIDAVQLALKTAATAARANLRIRSALDSLPEAVTVSNAQGLLVHGTPAAHALLQRLSDSSETNESRYGRPVSDLFRDTSTAAKLSTALQTDASTDVLVQGRSLRMLSKPIVDGAGAHIGRVTHWVDRTDEIAAENQVSGLVNAAAQGDFSQRLALEGRTGFFAALFGGMNQLMATSEQGLGDIADLLDAFAKGDLTQRIDREYAGLFGQVKDSANSTAENLARVMGEVRAAADALTGAANQVSATAQSLSQAASEQASSVEETSSSMDRMSASINQNSDNAKVTEGMATKTNREATEGGKAVTDTVQAMKQIAAKIGIVDDIAYQTNLLALNAAIEAARAGEHGKGFAVVAAEVRKLAERSQEAAKEIGDLASNSVATAERAGKLLGEIVPSIQRTSELVQDIAAASAEQSESVVQIGGAMGQLTKATQQNASASEELAATSEELSGQAEQLQQSVAYFKLGGDTPLVGNRHAQRERQAERRTGSPRLAPPLIPTAVRGGGGNFKPY</sequence>
<dbReference type="InterPro" id="IPR041395">
    <property type="entry name" value="McpB_HAMP_3rd"/>
</dbReference>
<feature type="region of interest" description="Disordered" evidence="12">
    <location>
        <begin position="593"/>
        <end position="627"/>
    </location>
</feature>
<evidence type="ECO:0000259" key="14">
    <source>
        <dbReference type="PROSITE" id="PS50111"/>
    </source>
</evidence>
<evidence type="ECO:0000256" key="10">
    <source>
        <dbReference type="PROSITE-ProRule" id="PRU00284"/>
    </source>
</evidence>
<feature type="domain" description="HAMP" evidence="15">
    <location>
        <begin position="514"/>
        <end position="566"/>
    </location>
</feature>
<evidence type="ECO:0000313" key="16">
    <source>
        <dbReference type="EMBL" id="QDL53772.1"/>
    </source>
</evidence>
<feature type="region of interest" description="Disordered" evidence="12">
    <location>
        <begin position="805"/>
        <end position="847"/>
    </location>
</feature>
<dbReference type="Pfam" id="PF00672">
    <property type="entry name" value="HAMP"/>
    <property type="match status" value="1"/>
</dbReference>
<gene>
    <name evidence="16" type="ORF">EXZ61_06060</name>
</gene>
<dbReference type="AlphaFoldDB" id="A0A515EM79"/>
<dbReference type="GO" id="GO:0005886">
    <property type="term" value="C:plasma membrane"/>
    <property type="evidence" value="ECO:0007669"/>
    <property type="project" value="UniProtKB-SubCell"/>
</dbReference>
<keyword evidence="11" id="KW-0175">Coiled coil</keyword>
<dbReference type="EMBL" id="CP036282">
    <property type="protein sequence ID" value="QDL53772.1"/>
    <property type="molecule type" value="Genomic_DNA"/>
</dbReference>
<evidence type="ECO:0000256" key="5">
    <source>
        <dbReference type="ARBA" id="ARBA00022692"/>
    </source>
</evidence>
<dbReference type="SUPFAM" id="SSF58104">
    <property type="entry name" value="Methyl-accepting chemotaxis protein (MCP) signaling domain"/>
    <property type="match status" value="1"/>
</dbReference>
<dbReference type="Gene3D" id="1.20.120.1530">
    <property type="match status" value="1"/>
</dbReference>
<feature type="compositionally biased region" description="Basic and acidic residues" evidence="12">
    <location>
        <begin position="813"/>
        <end position="823"/>
    </location>
</feature>
<name>A0A515EM79_9BURK</name>
<dbReference type="InterPro" id="IPR051310">
    <property type="entry name" value="MCP_chemotaxis"/>
</dbReference>
<feature type="compositionally biased region" description="Gly residues" evidence="12">
    <location>
        <begin position="838"/>
        <end position="847"/>
    </location>
</feature>
<dbReference type="InterPro" id="IPR004089">
    <property type="entry name" value="MCPsignal_dom"/>
</dbReference>
<dbReference type="PANTHER" id="PTHR43531:SF11">
    <property type="entry name" value="METHYL-ACCEPTING CHEMOTAXIS PROTEIN 3"/>
    <property type="match status" value="1"/>
</dbReference>
<dbReference type="PANTHER" id="PTHR43531">
    <property type="entry name" value="PROTEIN ICFG"/>
    <property type="match status" value="1"/>
</dbReference>
<dbReference type="SMART" id="SM00283">
    <property type="entry name" value="MA"/>
    <property type="match status" value="1"/>
</dbReference>
<dbReference type="InterPro" id="IPR003660">
    <property type="entry name" value="HAMP_dom"/>
</dbReference>
<comment type="similarity">
    <text evidence="9">Belongs to the methyl-accepting chemotaxis (MCP) protein family.</text>
</comment>
<keyword evidence="2" id="KW-1003">Cell membrane</keyword>
<dbReference type="InterPro" id="IPR003122">
    <property type="entry name" value="Tar_rcpt_lig-bd"/>
</dbReference>
<keyword evidence="7 13" id="KW-0472">Membrane</keyword>
<dbReference type="GO" id="GO:0004888">
    <property type="term" value="F:transmembrane signaling receptor activity"/>
    <property type="evidence" value="ECO:0007669"/>
    <property type="project" value="TreeGrafter"/>
</dbReference>
<dbReference type="SMART" id="SM00304">
    <property type="entry name" value="HAMP"/>
    <property type="match status" value="2"/>
</dbReference>
<evidence type="ECO:0000256" key="11">
    <source>
        <dbReference type="SAM" id="Coils"/>
    </source>
</evidence>
<dbReference type="RefSeq" id="WP_142809993.1">
    <property type="nucleotide sequence ID" value="NZ_CP036282.1"/>
</dbReference>
<feature type="transmembrane region" description="Helical" evidence="13">
    <location>
        <begin position="12"/>
        <end position="34"/>
    </location>
</feature>
<feature type="transmembrane region" description="Helical" evidence="13">
    <location>
        <begin position="191"/>
        <end position="211"/>
    </location>
</feature>
<evidence type="ECO:0000256" key="6">
    <source>
        <dbReference type="ARBA" id="ARBA00022989"/>
    </source>
</evidence>
<evidence type="ECO:0000256" key="3">
    <source>
        <dbReference type="ARBA" id="ARBA00022481"/>
    </source>
</evidence>
<evidence type="ECO:0000313" key="17">
    <source>
        <dbReference type="Proteomes" id="UP000317365"/>
    </source>
</evidence>
<feature type="domain" description="Methyl-accepting transducer" evidence="14">
    <location>
        <begin position="571"/>
        <end position="786"/>
    </location>
</feature>
<accession>A0A515EM79</accession>
<evidence type="ECO:0000256" key="4">
    <source>
        <dbReference type="ARBA" id="ARBA00022500"/>
    </source>
</evidence>
<dbReference type="PROSITE" id="PS50111">
    <property type="entry name" value="CHEMOTAXIS_TRANSDUC_2"/>
    <property type="match status" value="1"/>
</dbReference>
<evidence type="ECO:0000256" key="7">
    <source>
        <dbReference type="ARBA" id="ARBA00023136"/>
    </source>
</evidence>
<dbReference type="Proteomes" id="UP000317365">
    <property type="component" value="Chromosome"/>
</dbReference>
<dbReference type="Pfam" id="PF18575">
    <property type="entry name" value="HAMP_N3"/>
    <property type="match status" value="1"/>
</dbReference>